<sequence>VGLETSPSTFFGRRGNPNPDGMAAVVDLFPNKEQMAASKAVMEMMEKYNSAEAAFISACREAKISTIKARDCLGPFREMFKDVGLQVISMEIKMNILETEARKEDRVDHTESLKEVLQTTAAKLVQLEEKVNAIDEKMGSNEAPVGPAALYATTLRGRTEGDQSFAAVLRGRRARSRSRGPMDRSREVIPKRALIVMRSKDDDPAKANPEAIREILKESVKPQDKGWQIVGMRNRRGKEIVIEAANESEARRIIADTDVGKSGLQAEVFPKRKPVLLVRGVPEKFEGELA</sequence>
<keyword evidence="1" id="KW-0175">Coiled coil</keyword>
<name>A0A0K8SZ66_LYGHE</name>
<accession>A0A0K8SZ66</accession>
<feature type="non-terminal residue" evidence="2">
    <location>
        <position position="290"/>
    </location>
</feature>
<evidence type="ECO:0000256" key="1">
    <source>
        <dbReference type="SAM" id="Coils"/>
    </source>
</evidence>
<evidence type="ECO:0000313" key="2">
    <source>
        <dbReference type="EMBL" id="JAG58568.1"/>
    </source>
</evidence>
<organism evidence="2">
    <name type="scientific">Lygus hesperus</name>
    <name type="common">Western plant bug</name>
    <dbReference type="NCBI Taxonomy" id="30085"/>
    <lineage>
        <taxon>Eukaryota</taxon>
        <taxon>Metazoa</taxon>
        <taxon>Ecdysozoa</taxon>
        <taxon>Arthropoda</taxon>
        <taxon>Hexapoda</taxon>
        <taxon>Insecta</taxon>
        <taxon>Pterygota</taxon>
        <taxon>Neoptera</taxon>
        <taxon>Paraneoptera</taxon>
        <taxon>Hemiptera</taxon>
        <taxon>Heteroptera</taxon>
        <taxon>Panheteroptera</taxon>
        <taxon>Cimicomorpha</taxon>
        <taxon>Miridae</taxon>
        <taxon>Mirini</taxon>
        <taxon>Lygus</taxon>
    </lineage>
</organism>
<dbReference type="EMBL" id="GBRD01007253">
    <property type="protein sequence ID" value="JAG58568.1"/>
    <property type="molecule type" value="Transcribed_RNA"/>
</dbReference>
<proteinExistence type="predicted"/>
<feature type="coiled-coil region" evidence="1">
    <location>
        <begin position="110"/>
        <end position="137"/>
    </location>
</feature>
<feature type="non-terminal residue" evidence="2">
    <location>
        <position position="1"/>
    </location>
</feature>
<dbReference type="AlphaFoldDB" id="A0A0K8SZ66"/>
<reference evidence="2" key="1">
    <citation type="submission" date="2014-09" db="EMBL/GenBank/DDBJ databases">
        <authorList>
            <person name="Magalhaes I.L.F."/>
            <person name="Oliveira U."/>
            <person name="Santos F.R."/>
            <person name="Vidigal T.H.D.A."/>
            <person name="Brescovit A.D."/>
            <person name="Santos A.J."/>
        </authorList>
    </citation>
    <scope>NUCLEOTIDE SEQUENCE</scope>
</reference>
<protein>
    <submittedName>
        <fullName evidence="2">Uncharacterized protein</fullName>
    </submittedName>
</protein>